<proteinExistence type="predicted"/>
<accession>A0ABD5NZP8</accession>
<reference evidence="1 2" key="1">
    <citation type="journal article" date="2014" name="Int. J. Syst. Evol. Microbiol.">
        <title>Complete genome sequence of Corynebacterium casei LMG S-19264T (=DSM 44701T), isolated from a smear-ripened cheese.</title>
        <authorList>
            <consortium name="US DOE Joint Genome Institute (JGI-PGF)"/>
            <person name="Walter F."/>
            <person name="Albersmeier A."/>
            <person name="Kalinowski J."/>
            <person name="Ruckert C."/>
        </authorList>
    </citation>
    <scope>NUCLEOTIDE SEQUENCE [LARGE SCALE GENOMIC DNA]</scope>
    <source>
        <strain evidence="1 2">IBRC-M 10912</strain>
    </source>
</reference>
<comment type="caution">
    <text evidence="1">The sequence shown here is derived from an EMBL/GenBank/DDBJ whole genome shotgun (WGS) entry which is preliminary data.</text>
</comment>
<protein>
    <submittedName>
        <fullName evidence="1">Uncharacterized protein</fullName>
    </submittedName>
</protein>
<dbReference type="EMBL" id="JBHSDJ010000029">
    <property type="protein sequence ID" value="MFC4247231.1"/>
    <property type="molecule type" value="Genomic_DNA"/>
</dbReference>
<sequence length="137" mass="15572">MPECARCGDFTDNKPSGQYNYCDVCLDRFAAIEANGVVIEQSDEQDGYQILVTAPDSEYNGGTEPSQTEALARGKYIADNENVDAVFKYSHTGSIWELDEFLKEHPDIRQDVHERLRRVPERLPSSRSILGRIRDLF</sequence>
<name>A0ABD5NZP8_9EURY</name>
<evidence type="ECO:0000313" key="2">
    <source>
        <dbReference type="Proteomes" id="UP001595821"/>
    </source>
</evidence>
<gene>
    <name evidence="1" type="ORF">ACFOZ7_09510</name>
</gene>
<dbReference type="RefSeq" id="WP_246974699.1">
    <property type="nucleotide sequence ID" value="NZ_CP095397.1"/>
</dbReference>
<dbReference type="Proteomes" id="UP001595821">
    <property type="component" value="Unassembled WGS sequence"/>
</dbReference>
<evidence type="ECO:0000313" key="1">
    <source>
        <dbReference type="EMBL" id="MFC4247231.1"/>
    </source>
</evidence>
<dbReference type="AlphaFoldDB" id="A0ABD5NZP8"/>
<dbReference type="GeneID" id="71853876"/>
<organism evidence="1 2">
    <name type="scientific">Natribaculum luteum</name>
    <dbReference type="NCBI Taxonomy" id="1586232"/>
    <lineage>
        <taxon>Archaea</taxon>
        <taxon>Methanobacteriati</taxon>
        <taxon>Methanobacteriota</taxon>
        <taxon>Stenosarchaea group</taxon>
        <taxon>Halobacteria</taxon>
        <taxon>Halobacteriales</taxon>
        <taxon>Natrialbaceae</taxon>
        <taxon>Natribaculum</taxon>
    </lineage>
</organism>